<organism evidence="1 2">
    <name type="scientific">Araneus ventricosus</name>
    <name type="common">Orbweaver spider</name>
    <name type="synonym">Epeira ventricosa</name>
    <dbReference type="NCBI Taxonomy" id="182803"/>
    <lineage>
        <taxon>Eukaryota</taxon>
        <taxon>Metazoa</taxon>
        <taxon>Ecdysozoa</taxon>
        <taxon>Arthropoda</taxon>
        <taxon>Chelicerata</taxon>
        <taxon>Arachnida</taxon>
        <taxon>Araneae</taxon>
        <taxon>Araneomorphae</taxon>
        <taxon>Entelegynae</taxon>
        <taxon>Araneoidea</taxon>
        <taxon>Araneidae</taxon>
        <taxon>Araneus</taxon>
    </lineage>
</organism>
<dbReference type="EMBL" id="BGPR01011193">
    <property type="protein sequence ID" value="GBN50096.1"/>
    <property type="molecule type" value="Genomic_DNA"/>
</dbReference>
<name>A0A4Y2PJ54_ARAVE</name>
<comment type="caution">
    <text evidence="1">The sequence shown here is derived from an EMBL/GenBank/DDBJ whole genome shotgun (WGS) entry which is preliminary data.</text>
</comment>
<evidence type="ECO:0000313" key="2">
    <source>
        <dbReference type="Proteomes" id="UP000499080"/>
    </source>
</evidence>
<dbReference type="AlphaFoldDB" id="A0A4Y2PJ54"/>
<protein>
    <submittedName>
        <fullName evidence="1">Uncharacterized protein</fullName>
    </submittedName>
</protein>
<accession>A0A4Y2PJ54</accession>
<evidence type="ECO:0000313" key="1">
    <source>
        <dbReference type="EMBL" id="GBN50096.1"/>
    </source>
</evidence>
<sequence length="99" mass="11567">MLSAKWPQKIICLAGAKNRIPHNPRHTYERDRFGRSSICISEVISFDGRISLYTIPRDIVNVQLHRYLIFDPIVRPYVDAVMEGSILETIILDHEEFDR</sequence>
<reference evidence="1 2" key="1">
    <citation type="journal article" date="2019" name="Sci. Rep.">
        <title>Orb-weaving spider Araneus ventricosus genome elucidates the spidroin gene catalogue.</title>
        <authorList>
            <person name="Kono N."/>
            <person name="Nakamura H."/>
            <person name="Ohtoshi R."/>
            <person name="Moran D.A.P."/>
            <person name="Shinohara A."/>
            <person name="Yoshida Y."/>
            <person name="Fujiwara M."/>
            <person name="Mori M."/>
            <person name="Tomita M."/>
            <person name="Arakawa K."/>
        </authorList>
    </citation>
    <scope>NUCLEOTIDE SEQUENCE [LARGE SCALE GENOMIC DNA]</scope>
</reference>
<proteinExistence type="predicted"/>
<keyword evidence="2" id="KW-1185">Reference proteome</keyword>
<dbReference type="Proteomes" id="UP000499080">
    <property type="component" value="Unassembled WGS sequence"/>
</dbReference>
<gene>
    <name evidence="1" type="ORF">AVEN_51016_1</name>
</gene>